<dbReference type="SUPFAM" id="SSF49899">
    <property type="entry name" value="Concanavalin A-like lectins/glucanases"/>
    <property type="match status" value="1"/>
</dbReference>
<protein>
    <submittedName>
        <fullName evidence="4">Hydrolase</fullName>
    </submittedName>
</protein>
<dbReference type="InterPro" id="IPR013320">
    <property type="entry name" value="ConA-like_dom_sf"/>
</dbReference>
<accession>A0A163KYH6</accession>
<keyword evidence="2" id="KW-1133">Transmembrane helix</keyword>
<dbReference type="Pfam" id="PF00722">
    <property type="entry name" value="Glyco_hydro_16"/>
    <property type="match status" value="1"/>
</dbReference>
<keyword evidence="4" id="KW-0378">Hydrolase</keyword>
<proteinExistence type="inferred from homology"/>
<feature type="domain" description="GH16" evidence="3">
    <location>
        <begin position="138"/>
        <end position="453"/>
    </location>
</feature>
<gene>
    <name evidence="4" type="ORF">ST47_g1500</name>
</gene>
<keyword evidence="2" id="KW-0812">Transmembrane</keyword>
<dbReference type="GO" id="GO:0004553">
    <property type="term" value="F:hydrolase activity, hydrolyzing O-glycosyl compounds"/>
    <property type="evidence" value="ECO:0007669"/>
    <property type="project" value="InterPro"/>
</dbReference>
<dbReference type="FunFam" id="2.60.120.200:FF:000178">
    <property type="entry name" value="Glycoside hydrolase family 16 protein"/>
    <property type="match status" value="1"/>
</dbReference>
<dbReference type="Gene3D" id="2.60.120.200">
    <property type="match status" value="1"/>
</dbReference>
<sequence>MGFTDVKFKFPLTEATATATAAREMSYLQAQSFSSMDIHMSGKTCKSPHSFRSYKLRGEYEKPWLKDKRFKKGRINDVIVITFFALGCIVCAYILYDGYVMATPPGEYCLVMDDDFKSIDSNNWGYEIQIGGFGNGEFGWATDDPQNSFTDAEGLHIVPTLTTKSTSITETQLLDGHTLNLTAAGGGGSCTSPDVEMCSITSNDTLGYVLPPVRSARITTKGRKAIKYGRVEVVAKMPKGDWLWPAIWMMPEDSVYGAWPASGEIDIAESRGNDYKYPRGRDSVVSTLHWGPDYQHDGYMTTYGTKFLKRTDYSDRFFTYGLEWNKDYIFTYVGNRLKQVFYLDFKEKEPFWQKGNFQGMATGNGTLITNPWLKAGNAIAPFDQKFYLILNVAVGAQNGWFYDGKYNKPWVDGSTSAARDFWKAKDQWLPTWGEGNDRGMTVKSVKMWQQGKC</sequence>
<evidence type="ECO:0000313" key="5">
    <source>
        <dbReference type="Proteomes" id="UP000076837"/>
    </source>
</evidence>
<comment type="caution">
    <text evidence="4">The sequence shown here is derived from an EMBL/GenBank/DDBJ whole genome shotgun (WGS) entry which is preliminary data.</text>
</comment>
<dbReference type="AlphaFoldDB" id="A0A163KYH6"/>
<dbReference type="GO" id="GO:0005975">
    <property type="term" value="P:carbohydrate metabolic process"/>
    <property type="evidence" value="ECO:0007669"/>
    <property type="project" value="InterPro"/>
</dbReference>
<name>A0A163KYH6_DIDRA</name>
<organism evidence="4 5">
    <name type="scientific">Didymella rabiei</name>
    <name type="common">Chickpea ascochyta blight fungus</name>
    <name type="synonym">Mycosphaerella rabiei</name>
    <dbReference type="NCBI Taxonomy" id="5454"/>
    <lineage>
        <taxon>Eukaryota</taxon>
        <taxon>Fungi</taxon>
        <taxon>Dikarya</taxon>
        <taxon>Ascomycota</taxon>
        <taxon>Pezizomycotina</taxon>
        <taxon>Dothideomycetes</taxon>
        <taxon>Pleosporomycetidae</taxon>
        <taxon>Pleosporales</taxon>
        <taxon>Pleosporineae</taxon>
        <taxon>Didymellaceae</taxon>
        <taxon>Ascochyta</taxon>
    </lineage>
</organism>
<feature type="transmembrane region" description="Helical" evidence="2">
    <location>
        <begin position="78"/>
        <end position="96"/>
    </location>
</feature>
<dbReference type="Proteomes" id="UP000076837">
    <property type="component" value="Unassembled WGS sequence"/>
</dbReference>
<dbReference type="InterPro" id="IPR050546">
    <property type="entry name" value="Glycosyl_Hydrlase_16"/>
</dbReference>
<evidence type="ECO:0000259" key="3">
    <source>
        <dbReference type="PROSITE" id="PS51762"/>
    </source>
</evidence>
<dbReference type="STRING" id="5454.A0A163KYH6"/>
<evidence type="ECO:0000256" key="1">
    <source>
        <dbReference type="ARBA" id="ARBA00006865"/>
    </source>
</evidence>
<keyword evidence="5" id="KW-1185">Reference proteome</keyword>
<dbReference type="PANTHER" id="PTHR10963:SF55">
    <property type="entry name" value="GLYCOSIDE HYDROLASE FAMILY 16 PROTEIN"/>
    <property type="match status" value="1"/>
</dbReference>
<keyword evidence="2" id="KW-0472">Membrane</keyword>
<evidence type="ECO:0000313" key="4">
    <source>
        <dbReference type="EMBL" id="KZM27353.1"/>
    </source>
</evidence>
<dbReference type="InterPro" id="IPR000757">
    <property type="entry name" value="Beta-glucanase-like"/>
</dbReference>
<dbReference type="EMBL" id="JYNV01000068">
    <property type="protein sequence ID" value="KZM27353.1"/>
    <property type="molecule type" value="Genomic_DNA"/>
</dbReference>
<evidence type="ECO:0000256" key="2">
    <source>
        <dbReference type="SAM" id="Phobius"/>
    </source>
</evidence>
<dbReference type="PROSITE" id="PS51762">
    <property type="entry name" value="GH16_2"/>
    <property type="match status" value="1"/>
</dbReference>
<comment type="similarity">
    <text evidence="1">Belongs to the glycosyl hydrolase 16 family.</text>
</comment>
<dbReference type="PANTHER" id="PTHR10963">
    <property type="entry name" value="GLYCOSYL HYDROLASE-RELATED"/>
    <property type="match status" value="1"/>
</dbReference>
<reference evidence="4 5" key="1">
    <citation type="journal article" date="2016" name="Sci. Rep.">
        <title>Draft genome sequencing and secretome analysis of fungal phytopathogen Ascochyta rabiei provides insight into the necrotrophic effector repertoire.</title>
        <authorList>
            <person name="Verma S."/>
            <person name="Gazara R.K."/>
            <person name="Nizam S."/>
            <person name="Parween S."/>
            <person name="Chattopadhyay D."/>
            <person name="Verma P.K."/>
        </authorList>
    </citation>
    <scope>NUCLEOTIDE SEQUENCE [LARGE SCALE GENOMIC DNA]</scope>
    <source>
        <strain evidence="4 5">ArDII</strain>
    </source>
</reference>